<keyword evidence="2" id="KW-0805">Transcription regulation</keyword>
<accession>A0A919YPQ8</accession>
<dbReference type="InterPro" id="IPR010982">
    <property type="entry name" value="Lambda_DNA-bd_dom_sf"/>
</dbReference>
<dbReference type="Gene3D" id="1.10.260.40">
    <property type="entry name" value="lambda repressor-like DNA-binding domains"/>
    <property type="match status" value="1"/>
</dbReference>
<sequence length="329" mass="36147">MVSIKDIAKHAGVSISTVSYALNGNPKVTEETRKRILAVANELNYVPNAAARTLKKRETRIIGTFLTTFEGSFYGGLLQGMKEIMNKLGYDLVICSGTQSHRMLSEGMLDGAIILDREFSDDELIQHANRGHKLVVLDRELSHENVVQVLLDNKAGATFAMEYLISQGHKKLYAVTGPEGTFDSEQRLAAARQTVERSGLNITYKEIPGNFDKKSGFAAAAQIIAEYDGPAGVFCLNDEMAIGMYDALKETPYRIGEHVHVVGFDHIDIADYVQPRLATVDYSERRWGAVAAEQLIKLIGGKGTAEHERIYVSLITGDSVRPANVNIDG</sequence>
<dbReference type="InterPro" id="IPR046335">
    <property type="entry name" value="LacI/GalR-like_sensor"/>
</dbReference>
<dbReference type="RefSeq" id="WP_213514267.1">
    <property type="nucleotide sequence ID" value="NZ_BOSE01000002.1"/>
</dbReference>
<evidence type="ECO:0000256" key="2">
    <source>
        <dbReference type="ARBA" id="ARBA00023015"/>
    </source>
</evidence>
<dbReference type="Gene3D" id="3.40.50.2300">
    <property type="match status" value="2"/>
</dbReference>
<dbReference type="Proteomes" id="UP000683139">
    <property type="component" value="Unassembled WGS sequence"/>
</dbReference>
<dbReference type="EMBL" id="BOSE01000002">
    <property type="protein sequence ID" value="GIP16019.1"/>
    <property type="molecule type" value="Genomic_DNA"/>
</dbReference>
<organism evidence="6 7">
    <name type="scientific">Paenibacillus montaniterrae</name>
    <dbReference type="NCBI Taxonomy" id="429341"/>
    <lineage>
        <taxon>Bacteria</taxon>
        <taxon>Bacillati</taxon>
        <taxon>Bacillota</taxon>
        <taxon>Bacilli</taxon>
        <taxon>Bacillales</taxon>
        <taxon>Paenibacillaceae</taxon>
        <taxon>Paenibacillus</taxon>
    </lineage>
</organism>
<dbReference type="CDD" id="cd06267">
    <property type="entry name" value="PBP1_LacI_sugar_binding-like"/>
    <property type="match status" value="1"/>
</dbReference>
<dbReference type="Pfam" id="PF00356">
    <property type="entry name" value="LacI"/>
    <property type="match status" value="1"/>
</dbReference>
<feature type="domain" description="HTH lacI-type" evidence="5">
    <location>
        <begin position="2"/>
        <end position="56"/>
    </location>
</feature>
<proteinExistence type="predicted"/>
<reference evidence="6" key="1">
    <citation type="submission" date="2021-03" db="EMBL/GenBank/DDBJ databases">
        <title>Antimicrobial resistance genes in bacteria isolated from Japanese honey, and their potential for conferring macrolide and lincosamide resistance in the American foulbrood pathogen Paenibacillus larvae.</title>
        <authorList>
            <person name="Okamoto M."/>
            <person name="Kumagai M."/>
            <person name="Kanamori H."/>
            <person name="Takamatsu D."/>
        </authorList>
    </citation>
    <scope>NUCLEOTIDE SEQUENCE</scope>
    <source>
        <strain evidence="6">J40TS1</strain>
    </source>
</reference>
<evidence type="ECO:0000256" key="1">
    <source>
        <dbReference type="ARBA" id="ARBA00022491"/>
    </source>
</evidence>
<dbReference type="GO" id="GO:0003700">
    <property type="term" value="F:DNA-binding transcription factor activity"/>
    <property type="evidence" value="ECO:0007669"/>
    <property type="project" value="TreeGrafter"/>
</dbReference>
<evidence type="ECO:0000256" key="4">
    <source>
        <dbReference type="ARBA" id="ARBA00023163"/>
    </source>
</evidence>
<evidence type="ECO:0000256" key="3">
    <source>
        <dbReference type="ARBA" id="ARBA00023125"/>
    </source>
</evidence>
<dbReference type="PROSITE" id="PS50932">
    <property type="entry name" value="HTH_LACI_2"/>
    <property type="match status" value="1"/>
</dbReference>
<gene>
    <name evidence="6" type="ORF">J40TS1_16610</name>
</gene>
<keyword evidence="1" id="KW-0678">Repressor</keyword>
<dbReference type="PANTHER" id="PTHR30146">
    <property type="entry name" value="LACI-RELATED TRANSCRIPTIONAL REPRESSOR"/>
    <property type="match status" value="1"/>
</dbReference>
<dbReference type="PROSITE" id="PS00356">
    <property type="entry name" value="HTH_LACI_1"/>
    <property type="match status" value="1"/>
</dbReference>
<dbReference type="InterPro" id="IPR000843">
    <property type="entry name" value="HTH_LacI"/>
</dbReference>
<dbReference type="GO" id="GO:0000976">
    <property type="term" value="F:transcription cis-regulatory region binding"/>
    <property type="evidence" value="ECO:0007669"/>
    <property type="project" value="TreeGrafter"/>
</dbReference>
<dbReference type="SMART" id="SM00354">
    <property type="entry name" value="HTH_LACI"/>
    <property type="match status" value="1"/>
</dbReference>
<dbReference type="SUPFAM" id="SSF47413">
    <property type="entry name" value="lambda repressor-like DNA-binding domains"/>
    <property type="match status" value="1"/>
</dbReference>
<dbReference type="AlphaFoldDB" id="A0A919YPQ8"/>
<dbReference type="SUPFAM" id="SSF53822">
    <property type="entry name" value="Periplasmic binding protein-like I"/>
    <property type="match status" value="1"/>
</dbReference>
<dbReference type="Pfam" id="PF13377">
    <property type="entry name" value="Peripla_BP_3"/>
    <property type="match status" value="1"/>
</dbReference>
<dbReference type="InterPro" id="IPR028082">
    <property type="entry name" value="Peripla_BP_I"/>
</dbReference>
<evidence type="ECO:0000313" key="6">
    <source>
        <dbReference type="EMBL" id="GIP16019.1"/>
    </source>
</evidence>
<keyword evidence="7" id="KW-1185">Reference proteome</keyword>
<name>A0A919YPQ8_9BACL</name>
<evidence type="ECO:0000313" key="7">
    <source>
        <dbReference type="Proteomes" id="UP000683139"/>
    </source>
</evidence>
<dbReference type="PANTHER" id="PTHR30146:SF148">
    <property type="entry name" value="HTH-TYPE TRANSCRIPTIONAL REPRESSOR PURR-RELATED"/>
    <property type="match status" value="1"/>
</dbReference>
<protein>
    <submittedName>
        <fullName evidence="6">LacI family transcriptional regulator</fullName>
    </submittedName>
</protein>
<dbReference type="CDD" id="cd01392">
    <property type="entry name" value="HTH_LacI"/>
    <property type="match status" value="1"/>
</dbReference>
<comment type="caution">
    <text evidence="6">The sequence shown here is derived from an EMBL/GenBank/DDBJ whole genome shotgun (WGS) entry which is preliminary data.</text>
</comment>
<keyword evidence="4" id="KW-0804">Transcription</keyword>
<evidence type="ECO:0000259" key="5">
    <source>
        <dbReference type="PROSITE" id="PS50932"/>
    </source>
</evidence>
<keyword evidence="3" id="KW-0238">DNA-binding</keyword>